<dbReference type="SUPFAM" id="SSF53383">
    <property type="entry name" value="PLP-dependent transferases"/>
    <property type="match status" value="1"/>
</dbReference>
<dbReference type="GO" id="GO:0030170">
    <property type="term" value="F:pyridoxal phosphate binding"/>
    <property type="evidence" value="ECO:0007669"/>
    <property type="project" value="InterPro"/>
</dbReference>
<proteinExistence type="inferred from homology"/>
<comment type="catalytic activity">
    <reaction evidence="7">
        <text>L-kynurenine + 2-oxoglutarate = kynurenate + L-glutamate + H2O</text>
        <dbReference type="Rhea" id="RHEA:65560"/>
        <dbReference type="ChEBI" id="CHEBI:15377"/>
        <dbReference type="ChEBI" id="CHEBI:16810"/>
        <dbReference type="ChEBI" id="CHEBI:29985"/>
        <dbReference type="ChEBI" id="CHEBI:57959"/>
        <dbReference type="ChEBI" id="CHEBI:58454"/>
        <dbReference type="EC" id="2.6.1.7"/>
    </reaction>
    <physiologicalReaction direction="left-to-right" evidence="7">
        <dbReference type="Rhea" id="RHEA:65561"/>
    </physiologicalReaction>
</comment>
<dbReference type="RefSeq" id="XP_017316001.1">
    <property type="nucleotide sequence ID" value="XM_017460512.3"/>
</dbReference>
<comment type="similarity">
    <text evidence="2">Belongs to the class-I pyridoxal-phosphate-dependent aminotransferase family.</text>
</comment>
<dbReference type="Gene3D" id="3.40.640.10">
    <property type="entry name" value="Type I PLP-dependent aspartate aminotransferase-like (Major domain)"/>
    <property type="match status" value="1"/>
</dbReference>
<evidence type="ECO:0000256" key="8">
    <source>
        <dbReference type="ARBA" id="ARBA00049325"/>
    </source>
</evidence>
<dbReference type="Pfam" id="PF00155">
    <property type="entry name" value="Aminotran_1_2"/>
    <property type="match status" value="1"/>
</dbReference>
<evidence type="ECO:0000256" key="1">
    <source>
        <dbReference type="ARBA" id="ARBA00001933"/>
    </source>
</evidence>
<evidence type="ECO:0000256" key="3">
    <source>
        <dbReference type="ARBA" id="ARBA00022576"/>
    </source>
</evidence>
<dbReference type="GO" id="GO:0005739">
    <property type="term" value="C:mitochondrion"/>
    <property type="evidence" value="ECO:0007669"/>
    <property type="project" value="TreeGrafter"/>
</dbReference>
<name>A0A2D0QE48_ICTPU</name>
<feature type="domain" description="Aminotransferase class I/classII large" evidence="9">
    <location>
        <begin position="62"/>
        <end position="441"/>
    </location>
</feature>
<evidence type="ECO:0000256" key="4">
    <source>
        <dbReference type="ARBA" id="ARBA00022679"/>
    </source>
</evidence>
<reference evidence="10" key="1">
    <citation type="journal article" date="2016" name="Nat. Commun.">
        <title>The channel catfish genome sequence provides insights into the evolution of scale formation in teleosts.</title>
        <authorList>
            <person name="Liu Z."/>
            <person name="Liu S."/>
            <person name="Yao J."/>
            <person name="Bao L."/>
            <person name="Zhang J."/>
            <person name="Li Y."/>
            <person name="Jiang C."/>
            <person name="Sun L."/>
            <person name="Wang R."/>
            <person name="Zhang Y."/>
            <person name="Zhou T."/>
            <person name="Zeng Q."/>
            <person name="Fu Q."/>
            <person name="Gao S."/>
            <person name="Li N."/>
            <person name="Koren S."/>
            <person name="Jiang Y."/>
            <person name="Zimin A."/>
            <person name="Xu P."/>
            <person name="Phillippy A.M."/>
            <person name="Geng X."/>
            <person name="Song L."/>
            <person name="Sun F."/>
            <person name="Li C."/>
            <person name="Wang X."/>
            <person name="Chen A."/>
            <person name="Jin Y."/>
            <person name="Yuan Z."/>
            <person name="Yang Y."/>
            <person name="Tan S."/>
            <person name="Peatman E."/>
            <person name="Lu J."/>
            <person name="Qin Z."/>
            <person name="Dunham R."/>
            <person name="Li Z."/>
            <person name="Sonstegard T."/>
            <person name="Feng J."/>
            <person name="Danzmann R.G."/>
            <person name="Schroeder S."/>
            <person name="Scheffler B."/>
            <person name="Duke M.V."/>
            <person name="Ballard L."/>
            <person name="Kucuktas H."/>
            <person name="Kaltenboeck L."/>
            <person name="Liu H."/>
            <person name="Armbruster J."/>
            <person name="Xie Y."/>
            <person name="Kirby M.L."/>
            <person name="Tian Y."/>
            <person name="Flanagan M.E."/>
            <person name="Mu W."/>
            <person name="Waldbieser G.C."/>
        </authorList>
    </citation>
    <scope>NUCLEOTIDE SEQUENCE [LARGE SCALE GENOMIC DNA]</scope>
    <source>
        <strain evidence="10">SDA103</strain>
    </source>
</reference>
<protein>
    <submittedName>
        <fullName evidence="11">Kynurenine--oxoglutarate transaminase 1</fullName>
    </submittedName>
</protein>
<dbReference type="InterPro" id="IPR015422">
    <property type="entry name" value="PyrdxlP-dep_Trfase_small"/>
</dbReference>
<dbReference type="AlphaFoldDB" id="A0A2D0QE48"/>
<keyword evidence="3" id="KW-0032">Aminotransferase</keyword>
<dbReference type="GeneID" id="108260321"/>
<keyword evidence="4" id="KW-0808">Transferase</keyword>
<evidence type="ECO:0000256" key="7">
    <source>
        <dbReference type="ARBA" id="ARBA00047478"/>
    </source>
</evidence>
<dbReference type="FunFam" id="3.40.640.10:FF:000264">
    <property type="entry name" value="Kynurenine--oxoglutarate transaminase 1"/>
    <property type="match status" value="1"/>
</dbReference>
<evidence type="ECO:0000256" key="6">
    <source>
        <dbReference type="ARBA" id="ARBA00024016"/>
    </source>
</evidence>
<keyword evidence="5" id="KW-0663">Pyridoxal phosphate</keyword>
<comment type="cofactor">
    <cofactor evidence="1">
        <name>pyridoxal 5'-phosphate</name>
        <dbReference type="ChEBI" id="CHEBI:597326"/>
    </cofactor>
</comment>
<dbReference type="GO" id="GO:0047804">
    <property type="term" value="F:cysteine-S-conjugate beta-lyase activity"/>
    <property type="evidence" value="ECO:0007669"/>
    <property type="project" value="UniProtKB-EC"/>
</dbReference>
<accession>A0A2D0QE48</accession>
<dbReference type="Proteomes" id="UP000221080">
    <property type="component" value="Chromosome 28"/>
</dbReference>
<evidence type="ECO:0000256" key="2">
    <source>
        <dbReference type="ARBA" id="ARBA00007441"/>
    </source>
</evidence>
<organism evidence="10 11">
    <name type="scientific">Ictalurus punctatus</name>
    <name type="common">Channel catfish</name>
    <name type="synonym">Silurus punctatus</name>
    <dbReference type="NCBI Taxonomy" id="7998"/>
    <lineage>
        <taxon>Eukaryota</taxon>
        <taxon>Metazoa</taxon>
        <taxon>Chordata</taxon>
        <taxon>Craniata</taxon>
        <taxon>Vertebrata</taxon>
        <taxon>Euteleostomi</taxon>
        <taxon>Actinopterygii</taxon>
        <taxon>Neopterygii</taxon>
        <taxon>Teleostei</taxon>
        <taxon>Ostariophysi</taxon>
        <taxon>Siluriformes</taxon>
        <taxon>Ictaluridae</taxon>
        <taxon>Ictalurus</taxon>
    </lineage>
</organism>
<comment type="catalytic activity">
    <reaction evidence="8">
        <text>an S-substituted L-cysteine + H2O = a thiol + pyruvate + NH4(+)</text>
        <dbReference type="Rhea" id="RHEA:18121"/>
        <dbReference type="ChEBI" id="CHEBI:15361"/>
        <dbReference type="ChEBI" id="CHEBI:15377"/>
        <dbReference type="ChEBI" id="CHEBI:28938"/>
        <dbReference type="ChEBI" id="CHEBI:29256"/>
        <dbReference type="ChEBI" id="CHEBI:58717"/>
        <dbReference type="EC" id="4.4.1.13"/>
    </reaction>
    <physiologicalReaction direction="left-to-right" evidence="8">
        <dbReference type="Rhea" id="RHEA:18122"/>
    </physiologicalReaction>
</comment>
<evidence type="ECO:0000256" key="5">
    <source>
        <dbReference type="ARBA" id="ARBA00022898"/>
    </source>
</evidence>
<comment type="pathway">
    <text evidence="6">Amino-acid degradation; L-kynurenine degradation; kynurenate from L-kynurenine: step 1/2.</text>
</comment>
<dbReference type="GO" id="GO:0016212">
    <property type="term" value="F:kynurenine-oxoglutarate transaminase activity"/>
    <property type="evidence" value="ECO:0007669"/>
    <property type="project" value="UniProtKB-EC"/>
</dbReference>
<dbReference type="STRING" id="7998.ENSIPUP00000011729"/>
<keyword evidence="10" id="KW-1185">Reference proteome</keyword>
<dbReference type="InterPro" id="IPR015421">
    <property type="entry name" value="PyrdxlP-dep_Trfase_major"/>
</dbReference>
<reference evidence="11" key="2">
    <citation type="submission" date="2025-08" db="UniProtKB">
        <authorList>
            <consortium name="RefSeq"/>
        </authorList>
    </citation>
    <scope>IDENTIFICATION</scope>
    <source>
        <tissue evidence="11">Blood</tissue>
    </source>
</reference>
<dbReference type="FunFam" id="3.90.1150.10:FF:000021">
    <property type="entry name" value="Kynurenine--oxoglutarate transaminase 3"/>
    <property type="match status" value="1"/>
</dbReference>
<dbReference type="KEGG" id="ipu:108260321"/>
<evidence type="ECO:0000259" key="9">
    <source>
        <dbReference type="Pfam" id="PF00155"/>
    </source>
</evidence>
<dbReference type="Gene3D" id="3.90.1150.10">
    <property type="entry name" value="Aspartate Aminotransferase, domain 1"/>
    <property type="match status" value="1"/>
</dbReference>
<dbReference type="InterPro" id="IPR051326">
    <property type="entry name" value="Kynurenine-oxoglutarate_AT"/>
</dbReference>
<evidence type="ECO:0000313" key="10">
    <source>
        <dbReference type="Proteomes" id="UP000221080"/>
    </source>
</evidence>
<dbReference type="CDD" id="cd00609">
    <property type="entry name" value="AAT_like"/>
    <property type="match status" value="1"/>
</dbReference>
<dbReference type="InterPro" id="IPR015424">
    <property type="entry name" value="PyrdxlP-dep_Trfase"/>
</dbReference>
<evidence type="ECO:0000313" key="11">
    <source>
        <dbReference type="RefSeq" id="XP_017316001.1"/>
    </source>
</evidence>
<sequence>MSRRVEINQAAVWKTLVIPMNWQNKDSTSLVIMSCKPHTTRTEVVDKRIWSELFQLTAEYKAVNLGQGFPDLPPASFVQEALFNAVNGGFHMHQYTRSLGHPPLVKILAKFFGRVLGQEIDPMKDILVTMGAYQAVFCAVQALVYEGDEVIILEPSYHCYEPMTLMAGGKTVHVPLKPQKVTGPTGSSADWVLCSEELTSKFNSHTKAIIINNPSNPLGKVFQREELQMIADLCIKHDVICISDEVYEWLTYDGAQHIKIATLPGMWERTVTIGTAGKSFGVTGWKVGWAIGPGHILEHLQKIHQKSICHCPTPTQEAVAVCFRMEYDTFGTEESYFRQLRTQLQAKRLRLAECLRSVGLQPFVPDGGYFIITDISNLKVDLNDPSTKDEPYDYRFTKWLIKEKGLSTIPVSGFCSPEHREDFQKYIRICFVKDDSTLEAAEDILRKWKDEKIQDSDSV</sequence>
<dbReference type="PANTHER" id="PTHR43807:SF14">
    <property type="entry name" value="KYNURENINE--OXOGLUTARATE TRANSAMINASE 1"/>
    <property type="match status" value="1"/>
</dbReference>
<gene>
    <name evidence="11" type="primary">LOC108260321</name>
</gene>
<dbReference type="InterPro" id="IPR004839">
    <property type="entry name" value="Aminotransferase_I/II_large"/>
</dbReference>
<dbReference type="PANTHER" id="PTHR43807">
    <property type="entry name" value="FI04487P"/>
    <property type="match status" value="1"/>
</dbReference>
<dbReference type="OrthoDB" id="2414662at2759"/>